<feature type="domain" description="KIB1-4 beta-propeller" evidence="1">
    <location>
        <begin position="85"/>
        <end position="350"/>
    </location>
</feature>
<dbReference type="PANTHER" id="PTHR33110:SF125">
    <property type="entry name" value="OS05G0570350 PROTEIN"/>
    <property type="match status" value="1"/>
</dbReference>
<dbReference type="AlphaFoldDB" id="A0ABC8VNA9"/>
<proteinExistence type="predicted"/>
<accession>A0ABC8VNA9</accession>
<evidence type="ECO:0000259" key="1">
    <source>
        <dbReference type="Pfam" id="PF03478"/>
    </source>
</evidence>
<organism evidence="2 3">
    <name type="scientific">Urochloa decumbens</name>
    <dbReference type="NCBI Taxonomy" id="240449"/>
    <lineage>
        <taxon>Eukaryota</taxon>
        <taxon>Viridiplantae</taxon>
        <taxon>Streptophyta</taxon>
        <taxon>Embryophyta</taxon>
        <taxon>Tracheophyta</taxon>
        <taxon>Spermatophyta</taxon>
        <taxon>Magnoliopsida</taxon>
        <taxon>Liliopsida</taxon>
        <taxon>Poales</taxon>
        <taxon>Poaceae</taxon>
        <taxon>PACMAD clade</taxon>
        <taxon>Panicoideae</taxon>
        <taxon>Panicodae</taxon>
        <taxon>Paniceae</taxon>
        <taxon>Melinidinae</taxon>
        <taxon>Urochloa</taxon>
    </lineage>
</organism>
<gene>
    <name evidence="2" type="ORF">URODEC1_LOCUS5135</name>
</gene>
<dbReference type="InterPro" id="IPR036047">
    <property type="entry name" value="F-box-like_dom_sf"/>
</dbReference>
<dbReference type="Proteomes" id="UP001497457">
    <property type="component" value="Chromosome 10rd"/>
</dbReference>
<reference evidence="2 3" key="2">
    <citation type="submission" date="2024-10" db="EMBL/GenBank/DDBJ databases">
        <authorList>
            <person name="Ryan C."/>
        </authorList>
    </citation>
    <scope>NUCLEOTIDE SEQUENCE [LARGE SCALE GENOMIC DNA]</scope>
</reference>
<dbReference type="Gene3D" id="1.20.1280.50">
    <property type="match status" value="1"/>
</dbReference>
<dbReference type="InterPro" id="IPR005174">
    <property type="entry name" value="KIB1-4_b-propeller"/>
</dbReference>
<keyword evidence="3" id="KW-1185">Reference proteome</keyword>
<dbReference type="SUPFAM" id="SSF81383">
    <property type="entry name" value="F-box domain"/>
    <property type="match status" value="1"/>
</dbReference>
<dbReference type="PANTHER" id="PTHR33110">
    <property type="entry name" value="F-BOX/KELCH-REPEAT PROTEIN-RELATED"/>
    <property type="match status" value="1"/>
</dbReference>
<protein>
    <recommendedName>
        <fullName evidence="1">KIB1-4 beta-propeller domain-containing protein</fullName>
    </recommendedName>
</protein>
<name>A0ABC8VNA9_9POAL</name>
<evidence type="ECO:0000313" key="3">
    <source>
        <dbReference type="Proteomes" id="UP001497457"/>
    </source>
</evidence>
<reference evidence="3" key="1">
    <citation type="submission" date="2024-06" db="EMBL/GenBank/DDBJ databases">
        <authorList>
            <person name="Ryan C."/>
        </authorList>
    </citation>
    <scope>NUCLEOTIDE SEQUENCE [LARGE SCALE GENOMIC DNA]</scope>
</reference>
<dbReference type="EMBL" id="OZ075120">
    <property type="protein sequence ID" value="CAL4894025.1"/>
    <property type="molecule type" value="Genomic_DNA"/>
</dbReference>
<evidence type="ECO:0000313" key="2">
    <source>
        <dbReference type="EMBL" id="CAL4894025.1"/>
    </source>
</evidence>
<sequence>MAAPRTWADLPTDMVLEIFRRVPCAVDRVNMAAACRPWLALLADAPPAPPRLPSLLLPHADGATGVYCYLSGRRDHNELPGRRLFASGPRHFGSYDGAWSFLAYGQTHGHWLLNIRTGESLAAPDVLEDDDDEQTHHGMVILAATLSHPPDNLNCVAAGIVAYQPYVDAPRQRHFAFWRPGDEVASCYVYVAPNAPPVEPGLEPEDVVFHRDSFHFLTQGERILECTPVLDLDGDLLAVVADLPRFQNGGRSYAEFVRARYLLESRGDLLMVVRFAPDPHAPTSSFKVFRMLEQQKPDGAKKKASWCWSELDTLGGRMLFVGRGCSRSYEVDQYPGFKDGVYFLDDGCFYDDEMMFRGDNERQYPYSDIGKWSEGPPPHMLTATSRSRALRRTLLRLGFSIETAGSWL</sequence>
<dbReference type="Pfam" id="PF03478">
    <property type="entry name" value="Beta-prop_KIB1-4"/>
    <property type="match status" value="1"/>
</dbReference>